<dbReference type="AlphaFoldDB" id="A0A6J7KVV7"/>
<dbReference type="Pfam" id="PF00749">
    <property type="entry name" value="tRNA-synt_1c"/>
    <property type="match status" value="1"/>
</dbReference>
<dbReference type="SUPFAM" id="SSF52374">
    <property type="entry name" value="Nucleotidylyl transferase"/>
    <property type="match status" value="1"/>
</dbReference>
<feature type="domain" description="Glutamyl/glutaminyl-tRNA synthetase class Ib catalytic" evidence="7">
    <location>
        <begin position="5"/>
        <end position="253"/>
    </location>
</feature>
<dbReference type="InterPro" id="IPR049940">
    <property type="entry name" value="GluQ/Sye"/>
</dbReference>
<dbReference type="NCBIfam" id="NF004315">
    <property type="entry name" value="PRK05710.1-4"/>
    <property type="match status" value="1"/>
</dbReference>
<evidence type="ECO:0000256" key="3">
    <source>
        <dbReference type="ARBA" id="ARBA00022741"/>
    </source>
</evidence>
<dbReference type="PANTHER" id="PTHR43311:SF1">
    <property type="entry name" value="GLUTAMYL-Q TRNA(ASP) SYNTHETASE"/>
    <property type="match status" value="1"/>
</dbReference>
<dbReference type="GO" id="GO:0006424">
    <property type="term" value="P:glutamyl-tRNA aminoacylation"/>
    <property type="evidence" value="ECO:0007669"/>
    <property type="project" value="InterPro"/>
</dbReference>
<reference evidence="8" key="1">
    <citation type="submission" date="2020-05" db="EMBL/GenBank/DDBJ databases">
        <authorList>
            <person name="Chiriac C."/>
            <person name="Salcher M."/>
            <person name="Ghai R."/>
            <person name="Kavagutti S V."/>
        </authorList>
    </citation>
    <scope>NUCLEOTIDE SEQUENCE</scope>
</reference>
<dbReference type="InterPro" id="IPR000924">
    <property type="entry name" value="Glu/Gln-tRNA-synth"/>
</dbReference>
<dbReference type="GO" id="GO:0005829">
    <property type="term" value="C:cytosol"/>
    <property type="evidence" value="ECO:0007669"/>
    <property type="project" value="TreeGrafter"/>
</dbReference>
<accession>A0A6J7KVV7</accession>
<evidence type="ECO:0000259" key="7">
    <source>
        <dbReference type="Pfam" id="PF00749"/>
    </source>
</evidence>
<dbReference type="InterPro" id="IPR014729">
    <property type="entry name" value="Rossmann-like_a/b/a_fold"/>
</dbReference>
<dbReference type="GO" id="GO:0005524">
    <property type="term" value="F:ATP binding"/>
    <property type="evidence" value="ECO:0007669"/>
    <property type="project" value="UniProtKB-KW"/>
</dbReference>
<dbReference type="GO" id="GO:0004818">
    <property type="term" value="F:glutamate-tRNA ligase activity"/>
    <property type="evidence" value="ECO:0007669"/>
    <property type="project" value="TreeGrafter"/>
</dbReference>
<keyword evidence="6" id="KW-0030">Aminoacyl-tRNA synthetase</keyword>
<keyword evidence="1" id="KW-0436">Ligase</keyword>
<dbReference type="InterPro" id="IPR020058">
    <property type="entry name" value="Glu/Gln-tRNA-synth_Ib_cat-dom"/>
</dbReference>
<keyword evidence="2" id="KW-0479">Metal-binding</keyword>
<sequence length="308" mass="33224">MANGRFAPSPSARLHLGNLRTALLAWLFARSTESRFLLRIEDLDPASSRMEHAEAALADFAALGLDHDGVVMWQSERREHHDLALAGLVATGETYPCFCSRKEILADAEAAARAPHAPAFAYVGTCRDLSSGQRAEREAAGRRPTLRVRGEGRRYGFVDAVVGEFEGEIDDFVIRRSDGVPAYNLAVVVDDHAQGVGQVVRGDDLLDTTPRQLFLAELLGVSSPTYAHVPLVLDASGERLAKRHGAVTLADQETMGRTPADVLSLFAVSLGLADSGEPVRAADLVERFDPASVPRMPWTMPASVTSAQ</sequence>
<dbReference type="NCBIfam" id="TIGR03838">
    <property type="entry name" value="queuosine_YadB"/>
    <property type="match status" value="1"/>
</dbReference>
<dbReference type="InterPro" id="IPR022380">
    <property type="entry name" value="Glu-Q_tRNA(Asp)_Synthase"/>
</dbReference>
<evidence type="ECO:0000256" key="1">
    <source>
        <dbReference type="ARBA" id="ARBA00022598"/>
    </source>
</evidence>
<dbReference type="PRINTS" id="PR00987">
    <property type="entry name" value="TRNASYNTHGLU"/>
</dbReference>
<dbReference type="PROSITE" id="PS00178">
    <property type="entry name" value="AA_TRNA_LIGASE_I"/>
    <property type="match status" value="1"/>
</dbReference>
<evidence type="ECO:0000256" key="4">
    <source>
        <dbReference type="ARBA" id="ARBA00022833"/>
    </source>
</evidence>
<dbReference type="Gene3D" id="3.40.50.620">
    <property type="entry name" value="HUPs"/>
    <property type="match status" value="1"/>
</dbReference>
<dbReference type="PANTHER" id="PTHR43311">
    <property type="entry name" value="GLUTAMATE--TRNA LIGASE"/>
    <property type="match status" value="1"/>
</dbReference>
<dbReference type="EMBL" id="CAFBNC010000225">
    <property type="protein sequence ID" value="CAB4960558.1"/>
    <property type="molecule type" value="Genomic_DNA"/>
</dbReference>
<evidence type="ECO:0000313" key="8">
    <source>
        <dbReference type="EMBL" id="CAB4960558.1"/>
    </source>
</evidence>
<proteinExistence type="inferred from homology"/>
<protein>
    <submittedName>
        <fullName evidence="8">Unannotated protein</fullName>
    </submittedName>
</protein>
<keyword evidence="4" id="KW-0862">Zinc</keyword>
<name>A0A6J7KVV7_9ZZZZ</name>
<dbReference type="GO" id="GO:0006400">
    <property type="term" value="P:tRNA modification"/>
    <property type="evidence" value="ECO:0007669"/>
    <property type="project" value="InterPro"/>
</dbReference>
<keyword evidence="3" id="KW-0547">Nucleotide-binding</keyword>
<evidence type="ECO:0000256" key="5">
    <source>
        <dbReference type="ARBA" id="ARBA00022840"/>
    </source>
</evidence>
<evidence type="ECO:0000256" key="2">
    <source>
        <dbReference type="ARBA" id="ARBA00022723"/>
    </source>
</evidence>
<dbReference type="HAMAP" id="MF_01428">
    <property type="entry name" value="Glu_Q_tRNA_synth"/>
    <property type="match status" value="1"/>
</dbReference>
<keyword evidence="5" id="KW-0067">ATP-binding</keyword>
<dbReference type="GO" id="GO:0008270">
    <property type="term" value="F:zinc ion binding"/>
    <property type="evidence" value="ECO:0007669"/>
    <property type="project" value="InterPro"/>
</dbReference>
<evidence type="ECO:0000256" key="6">
    <source>
        <dbReference type="ARBA" id="ARBA00023146"/>
    </source>
</evidence>
<organism evidence="8">
    <name type="scientific">freshwater metagenome</name>
    <dbReference type="NCBI Taxonomy" id="449393"/>
    <lineage>
        <taxon>unclassified sequences</taxon>
        <taxon>metagenomes</taxon>
        <taxon>ecological metagenomes</taxon>
    </lineage>
</organism>
<dbReference type="NCBIfam" id="NF004314">
    <property type="entry name" value="PRK05710.1-3"/>
    <property type="match status" value="1"/>
</dbReference>
<gene>
    <name evidence="8" type="ORF">UFOPK3733_02426</name>
</gene>
<dbReference type="InterPro" id="IPR001412">
    <property type="entry name" value="aa-tRNA-synth_I_CS"/>
</dbReference>